<dbReference type="AlphaFoldDB" id="Q234K7"/>
<dbReference type="PROSITE" id="PS50127">
    <property type="entry name" value="UBC_2"/>
    <property type="match status" value="1"/>
</dbReference>
<dbReference type="Proteomes" id="UP000009168">
    <property type="component" value="Unassembled WGS sequence"/>
</dbReference>
<dbReference type="InterPro" id="IPR000608">
    <property type="entry name" value="UBC"/>
</dbReference>
<dbReference type="EMBL" id="GG662767">
    <property type="protein sequence ID" value="EAR91996.2"/>
    <property type="molecule type" value="Genomic_DNA"/>
</dbReference>
<gene>
    <name evidence="2" type="ORF">TTHERM_00104890</name>
</gene>
<feature type="domain" description="UBC core" evidence="1">
    <location>
        <begin position="33"/>
        <end position="185"/>
    </location>
</feature>
<dbReference type="Gene3D" id="3.10.110.10">
    <property type="entry name" value="Ubiquitin Conjugating Enzyme"/>
    <property type="match status" value="1"/>
</dbReference>
<evidence type="ECO:0000313" key="3">
    <source>
        <dbReference type="Proteomes" id="UP000009168"/>
    </source>
</evidence>
<dbReference type="Pfam" id="PF00179">
    <property type="entry name" value="UQ_con"/>
    <property type="match status" value="1"/>
</dbReference>
<reference evidence="3" key="1">
    <citation type="journal article" date="2006" name="PLoS Biol.">
        <title>Macronuclear genome sequence of the ciliate Tetrahymena thermophila, a model eukaryote.</title>
        <authorList>
            <person name="Eisen J.A."/>
            <person name="Coyne R.S."/>
            <person name="Wu M."/>
            <person name="Wu D."/>
            <person name="Thiagarajan M."/>
            <person name="Wortman J.R."/>
            <person name="Badger J.H."/>
            <person name="Ren Q."/>
            <person name="Amedeo P."/>
            <person name="Jones K.M."/>
            <person name="Tallon L.J."/>
            <person name="Delcher A.L."/>
            <person name="Salzberg S.L."/>
            <person name="Silva J.C."/>
            <person name="Haas B.J."/>
            <person name="Majoros W.H."/>
            <person name="Farzad M."/>
            <person name="Carlton J.M."/>
            <person name="Smith R.K. Jr."/>
            <person name="Garg J."/>
            <person name="Pearlman R.E."/>
            <person name="Karrer K.M."/>
            <person name="Sun L."/>
            <person name="Manning G."/>
            <person name="Elde N.C."/>
            <person name="Turkewitz A.P."/>
            <person name="Asai D.J."/>
            <person name="Wilkes D.E."/>
            <person name="Wang Y."/>
            <person name="Cai H."/>
            <person name="Collins K."/>
            <person name="Stewart B.A."/>
            <person name="Lee S.R."/>
            <person name="Wilamowska K."/>
            <person name="Weinberg Z."/>
            <person name="Ruzzo W.L."/>
            <person name="Wloga D."/>
            <person name="Gaertig J."/>
            <person name="Frankel J."/>
            <person name="Tsao C.-C."/>
            <person name="Gorovsky M.A."/>
            <person name="Keeling P.J."/>
            <person name="Waller R.F."/>
            <person name="Patron N.J."/>
            <person name="Cherry J.M."/>
            <person name="Stover N.A."/>
            <person name="Krieger C.J."/>
            <person name="del Toro C."/>
            <person name="Ryder H.F."/>
            <person name="Williamson S.C."/>
            <person name="Barbeau R.A."/>
            <person name="Hamilton E.P."/>
            <person name="Orias E."/>
        </authorList>
    </citation>
    <scope>NUCLEOTIDE SEQUENCE [LARGE SCALE GENOMIC DNA]</scope>
    <source>
        <strain evidence="3">SB210</strain>
    </source>
</reference>
<dbReference type="RefSeq" id="XP_001012241.2">
    <property type="nucleotide sequence ID" value="XM_001012241.2"/>
</dbReference>
<dbReference type="KEGG" id="tet:TTHERM_00104890"/>
<dbReference type="STRING" id="312017.Q234K7"/>
<dbReference type="SUPFAM" id="SSF54495">
    <property type="entry name" value="UBC-like"/>
    <property type="match status" value="1"/>
</dbReference>
<protein>
    <submittedName>
        <fullName evidence="2">Ubiquitin-conjugating enzyme</fullName>
    </submittedName>
</protein>
<organism evidence="2 3">
    <name type="scientific">Tetrahymena thermophila (strain SB210)</name>
    <dbReference type="NCBI Taxonomy" id="312017"/>
    <lineage>
        <taxon>Eukaryota</taxon>
        <taxon>Sar</taxon>
        <taxon>Alveolata</taxon>
        <taxon>Ciliophora</taxon>
        <taxon>Intramacronucleata</taxon>
        <taxon>Oligohymenophorea</taxon>
        <taxon>Hymenostomatida</taxon>
        <taxon>Tetrahymenina</taxon>
        <taxon>Tetrahymenidae</taxon>
        <taxon>Tetrahymena</taxon>
    </lineage>
</organism>
<proteinExistence type="predicted"/>
<dbReference type="GeneID" id="7841258"/>
<keyword evidence="3" id="KW-1185">Reference proteome</keyword>
<dbReference type="PANTHER" id="PTHR24067">
    <property type="entry name" value="UBIQUITIN-CONJUGATING ENZYME E2"/>
    <property type="match status" value="1"/>
</dbReference>
<dbReference type="HOGENOM" id="CLU_1879607_0_0_1"/>
<evidence type="ECO:0000313" key="2">
    <source>
        <dbReference type="EMBL" id="EAR91996.2"/>
    </source>
</evidence>
<sequence>MDLSSSDSLQKNLNDILMHLSPSLTDAITNTQLRNHTILFEYKLVQTYGTHIGTYLVPQFDDINVWHGIIFVRNGLYKNGKFKFEMTFPQTFPLEPPQITFKQQIYHPLIDYETGKLDLKKLFKEWKYGSTHLVYTLINEIKNIFLDIQYYQITDSYNQSAALAFTNDIETFVKNVVTSVNSSVQNIFENDAKTSLRFAEYNSVHEKIHKQLSNIASDKKLSFEDKKKRFMQQLFQVSGEMNGNDENQLKQTSNQQNI</sequence>
<dbReference type="InterPro" id="IPR016135">
    <property type="entry name" value="UBQ-conjugating_enzyme/RWD"/>
</dbReference>
<evidence type="ECO:0000259" key="1">
    <source>
        <dbReference type="PROSITE" id="PS50127"/>
    </source>
</evidence>
<accession>Q234K7</accession>
<name>Q234K7_TETTS</name>
<dbReference type="InterPro" id="IPR050113">
    <property type="entry name" value="Ub_conjugating_enzyme"/>
</dbReference>
<dbReference type="InParanoid" id="Q234K7"/>
<dbReference type="CDD" id="cd23814">
    <property type="entry name" value="UEV_AKTIP"/>
    <property type="match status" value="1"/>
</dbReference>
<dbReference type="OrthoDB" id="5596422at2759"/>
<dbReference type="SMART" id="SM00212">
    <property type="entry name" value="UBCc"/>
    <property type="match status" value="1"/>
</dbReference>